<organism evidence="2 3">
    <name type="scientific">Candidatus Nomurabacteria bacterium GW2011_GWF1_31_48</name>
    <dbReference type="NCBI Taxonomy" id="1618767"/>
    <lineage>
        <taxon>Bacteria</taxon>
        <taxon>Candidatus Nomuraibacteriota</taxon>
    </lineage>
</organism>
<comment type="caution">
    <text evidence="2">The sequence shown here is derived from an EMBL/GenBank/DDBJ whole genome shotgun (WGS) entry which is preliminary data.</text>
</comment>
<keyword evidence="1" id="KW-0472">Membrane</keyword>
<dbReference type="EMBL" id="LBOG01000003">
    <property type="protein sequence ID" value="KKP30371.1"/>
    <property type="molecule type" value="Genomic_DNA"/>
</dbReference>
<gene>
    <name evidence="2" type="ORF">UR19_C0003G0207</name>
</gene>
<protein>
    <submittedName>
        <fullName evidence="2">Uncharacterized protein</fullName>
    </submittedName>
</protein>
<dbReference type="AlphaFoldDB" id="A0A0F9YV79"/>
<evidence type="ECO:0000313" key="2">
    <source>
        <dbReference type="EMBL" id="KKP30371.1"/>
    </source>
</evidence>
<feature type="transmembrane region" description="Helical" evidence="1">
    <location>
        <begin position="7"/>
        <end position="27"/>
    </location>
</feature>
<evidence type="ECO:0000313" key="3">
    <source>
        <dbReference type="Proteomes" id="UP000034934"/>
    </source>
</evidence>
<reference evidence="2 3" key="1">
    <citation type="journal article" date="2015" name="Nature">
        <title>rRNA introns, odd ribosomes, and small enigmatic genomes across a large radiation of phyla.</title>
        <authorList>
            <person name="Brown C.T."/>
            <person name="Hug L.A."/>
            <person name="Thomas B.C."/>
            <person name="Sharon I."/>
            <person name="Castelle C.J."/>
            <person name="Singh A."/>
            <person name="Wilkins M.J."/>
            <person name="Williams K.H."/>
            <person name="Banfield J.F."/>
        </authorList>
    </citation>
    <scope>NUCLEOTIDE SEQUENCE [LARGE SCALE GENOMIC DNA]</scope>
</reference>
<evidence type="ECO:0000256" key="1">
    <source>
        <dbReference type="SAM" id="Phobius"/>
    </source>
</evidence>
<dbReference type="Proteomes" id="UP000034934">
    <property type="component" value="Unassembled WGS sequence"/>
</dbReference>
<sequence length="448" mass="50519">MSKRNIILFTIVLLIITIGAFVFLYFYKPTNQGGVVTESINFLSDFLPFGNNKNTNTGDTTQPVDVSGYIPTSEGDIQNSILKKVSSFPIAGYGIFTKERFKNIVDPNPTPTDTGEEKTNIEKVETTPISPPTEFLPALRYVNKFTGNIYQTFADRIDERKFSSTMIPKVYDAFFGNNGESIMMRYFKKDNKTVETFMGTLPKEYLGADSIGMNEINGSFLPENVSDISISPNTEKIFYLFNVENNIIGIIQSLQSDTKIQAFDSSFTEWLSFWPNEKIITVTTKPSYNVPGYMYKIDTEKKDFDKILGGINGLTTLTSPNGEIVLYGDNNLSLSVFNISTGDYNMIGLKTLPEKCTWGSKSDTIYCAVPKYIDNLTYPDSWYQGEVSFSDEIWKINIQSGVTTKIIDPLSVEDGEEIDGIKLGLDKDENFLFFINKKDSYLWELQSK</sequence>
<keyword evidence="1" id="KW-1133">Transmembrane helix</keyword>
<proteinExistence type="predicted"/>
<accession>A0A0F9YV79</accession>
<keyword evidence="1" id="KW-0812">Transmembrane</keyword>
<dbReference type="SUPFAM" id="SSF82171">
    <property type="entry name" value="DPP6 N-terminal domain-like"/>
    <property type="match status" value="1"/>
</dbReference>
<name>A0A0F9YV79_9BACT</name>